<dbReference type="SUPFAM" id="SSF53955">
    <property type="entry name" value="Lysozyme-like"/>
    <property type="match status" value="1"/>
</dbReference>
<dbReference type="PANTHER" id="PTHR31698">
    <property type="entry name" value="LYSOZYME G FAMILY MEMBER"/>
    <property type="match status" value="1"/>
</dbReference>
<sequence length="199" mass="21377">MASRKNIDLNLYGDITKISPKGASAKTASQDNLKVSGVAASQALVDADIAELDKLKDIFVRVGESLNIHPALIGAIASRESRAGTLIKSTNGYGDGGNGYGIMQCDIHTSGVEWKKHAWNSEGHIRQATEDVLIPKIRGVQNKHPAWTKEQQLQGGIAAYNFGVKNVQTVAGTDVGTTGDDYSNDVIARAQRLIDKYGW</sequence>
<dbReference type="EMBL" id="KU886542">
    <property type="protein sequence ID" value="AOX15709.1"/>
    <property type="molecule type" value="mRNA"/>
</dbReference>
<feature type="active site" evidence="2">
    <location>
        <position position="95"/>
    </location>
</feature>
<comment type="similarity">
    <text evidence="1">Belongs to the glycosyl hydrolase 23 family.</text>
</comment>
<gene>
    <name evidence="3" type="primary">LysG2</name>
</gene>
<comment type="catalytic activity">
    <reaction evidence="1">
        <text>Hydrolysis of (1-&gt;4)-beta-linkages between N-acetylmuramic acid and N-acetyl-D-glucosamine residues in a peptidoglycan and between N-acetyl-D-glucosamine residues in chitodextrins.</text>
        <dbReference type="EC" id="3.2.1.17"/>
    </reaction>
</comment>
<evidence type="ECO:0000256" key="2">
    <source>
        <dbReference type="PIRSR" id="PIRSR001065-1"/>
    </source>
</evidence>
<name>A0A2Z2CBZ8_HALDV</name>
<feature type="active site" evidence="2">
    <location>
        <position position="80"/>
    </location>
</feature>
<dbReference type="GO" id="GO:0003796">
    <property type="term" value="F:lysozyme activity"/>
    <property type="evidence" value="ECO:0007669"/>
    <property type="project" value="UniProtKB-UniRule"/>
</dbReference>
<dbReference type="PRINTS" id="PR00749">
    <property type="entry name" value="LYSOZYMEG"/>
</dbReference>
<dbReference type="EC" id="3.2.1.17" evidence="1"/>
<dbReference type="PANTHER" id="PTHR31698:SF8">
    <property type="entry name" value="LYSOZYME G-RELATED"/>
    <property type="match status" value="1"/>
</dbReference>
<reference evidence="3" key="1">
    <citation type="submission" date="2016-03" db="EMBL/GenBank/DDBJ databases">
        <title>Cloning and expression analysis of lysozyme gene from small abalone Haliotis diversicolor.</title>
        <authorList>
            <person name="Niu J."/>
            <person name="Wang G."/>
            <person name="Wang Y."/>
        </authorList>
    </citation>
    <scope>NUCLEOTIDE SEQUENCE</scope>
</reference>
<dbReference type="AlphaFoldDB" id="A0A2Z2CBZ8"/>
<dbReference type="PIRSF" id="PIRSF001065">
    <property type="entry name" value="Lysozyme_g"/>
    <property type="match status" value="1"/>
</dbReference>
<evidence type="ECO:0000256" key="1">
    <source>
        <dbReference type="PIRNR" id="PIRNR001065"/>
    </source>
</evidence>
<keyword evidence="1" id="KW-0326">Glycosidase</keyword>
<keyword evidence="1" id="KW-0378">Hydrolase</keyword>
<proteinExistence type="evidence at transcript level"/>
<dbReference type="GO" id="GO:0009253">
    <property type="term" value="P:peptidoglycan catabolic process"/>
    <property type="evidence" value="ECO:0007669"/>
    <property type="project" value="InterPro"/>
</dbReference>
<protein>
    <recommendedName>
        <fullName evidence="1">Lysozyme g</fullName>
        <ecNumber evidence="1">3.2.1.17</ecNumber>
    </recommendedName>
</protein>
<dbReference type="InterPro" id="IPR002152">
    <property type="entry name" value="Glyco_hydro_23"/>
</dbReference>
<evidence type="ECO:0000313" key="3">
    <source>
        <dbReference type="EMBL" id="AOX15709.1"/>
    </source>
</evidence>
<accession>A0A2Z2CBZ8</accession>
<organism evidence="3">
    <name type="scientific">Haliotis diversicolor</name>
    <name type="common">Abalone</name>
    <name type="synonym">Sulculus diversicolor</name>
    <dbReference type="NCBI Taxonomy" id="36095"/>
    <lineage>
        <taxon>Eukaryota</taxon>
        <taxon>Metazoa</taxon>
        <taxon>Spiralia</taxon>
        <taxon>Lophotrochozoa</taxon>
        <taxon>Mollusca</taxon>
        <taxon>Gastropoda</taxon>
        <taxon>Vetigastropoda</taxon>
        <taxon>Lepetellida</taxon>
        <taxon>Haliotoidea</taxon>
        <taxon>Haliotidae</taxon>
        <taxon>Haliotis</taxon>
    </lineage>
</organism>
<dbReference type="Gene3D" id="1.10.530.10">
    <property type="match status" value="1"/>
</dbReference>
<dbReference type="CDD" id="cd01021">
    <property type="entry name" value="GEWL"/>
    <property type="match status" value="1"/>
</dbReference>
<dbReference type="InterPro" id="IPR023346">
    <property type="entry name" value="Lysozyme-like_dom_sf"/>
</dbReference>